<proteinExistence type="predicted"/>
<organism evidence="1 2">
    <name type="scientific">Eumeta variegata</name>
    <name type="common">Bagworm moth</name>
    <name type="synonym">Eumeta japonica</name>
    <dbReference type="NCBI Taxonomy" id="151549"/>
    <lineage>
        <taxon>Eukaryota</taxon>
        <taxon>Metazoa</taxon>
        <taxon>Ecdysozoa</taxon>
        <taxon>Arthropoda</taxon>
        <taxon>Hexapoda</taxon>
        <taxon>Insecta</taxon>
        <taxon>Pterygota</taxon>
        <taxon>Neoptera</taxon>
        <taxon>Endopterygota</taxon>
        <taxon>Lepidoptera</taxon>
        <taxon>Glossata</taxon>
        <taxon>Ditrysia</taxon>
        <taxon>Tineoidea</taxon>
        <taxon>Psychidae</taxon>
        <taxon>Oiketicinae</taxon>
        <taxon>Eumeta</taxon>
    </lineage>
</organism>
<dbReference type="AlphaFoldDB" id="A0A4C1W701"/>
<reference evidence="1 2" key="1">
    <citation type="journal article" date="2019" name="Commun. Biol.">
        <title>The bagworm genome reveals a unique fibroin gene that provides high tensile strength.</title>
        <authorList>
            <person name="Kono N."/>
            <person name="Nakamura H."/>
            <person name="Ohtoshi R."/>
            <person name="Tomita M."/>
            <person name="Numata K."/>
            <person name="Arakawa K."/>
        </authorList>
    </citation>
    <scope>NUCLEOTIDE SEQUENCE [LARGE SCALE GENOMIC DNA]</scope>
</reference>
<dbReference type="Proteomes" id="UP000299102">
    <property type="component" value="Unassembled WGS sequence"/>
</dbReference>
<protein>
    <submittedName>
        <fullName evidence="1">Uncharacterized protein</fullName>
    </submittedName>
</protein>
<comment type="caution">
    <text evidence="1">The sequence shown here is derived from an EMBL/GenBank/DDBJ whole genome shotgun (WGS) entry which is preliminary data.</text>
</comment>
<evidence type="ECO:0000313" key="2">
    <source>
        <dbReference type="Proteomes" id="UP000299102"/>
    </source>
</evidence>
<keyword evidence="2" id="KW-1185">Reference proteome</keyword>
<dbReference type="EMBL" id="BGZK01000481">
    <property type="protein sequence ID" value="GBP46322.1"/>
    <property type="molecule type" value="Genomic_DNA"/>
</dbReference>
<sequence>MQINEEIHNGASMVIENMCFTLIHKGLRELGMTTSNRPIHDAFNQLLRRETQYDSEVLKETLQRNVALLNQQKNACDTLMKVVNDGTGGFVLVALATENSIILQNLDFAASDSYSCEVSLDTPIYTKASSEKQLTVFLHEHLQGVGGTTPPFPIPLVSDYAPGESDL</sequence>
<dbReference type="OrthoDB" id="8915289at2759"/>
<gene>
    <name evidence="1" type="ORF">EVAR_39699_1</name>
</gene>
<accession>A0A4C1W701</accession>
<evidence type="ECO:0000313" key="1">
    <source>
        <dbReference type="EMBL" id="GBP46322.1"/>
    </source>
</evidence>
<name>A0A4C1W701_EUMVA</name>